<reference evidence="3" key="1">
    <citation type="journal article" date="2012" name="Stand. Genomic Sci.">
        <title>Genome sequence of the Antarctic rhodopsins-containing flavobacterium Gillisia limnaea type strain (R-8282(T)).</title>
        <authorList>
            <person name="Riedel T."/>
            <person name="Held B."/>
            <person name="Nolan M."/>
            <person name="Lucas S."/>
            <person name="Lapidus A."/>
            <person name="Tice H."/>
            <person name="Del Rio T.G."/>
            <person name="Cheng J.F."/>
            <person name="Han C."/>
            <person name="Tapia R."/>
            <person name="Goodwin L.A."/>
            <person name="Pitluck S."/>
            <person name="Liolios K."/>
            <person name="Mavromatis K."/>
            <person name="Pagani I."/>
            <person name="Ivanova N."/>
            <person name="Mikhailova N."/>
            <person name="Pati A."/>
            <person name="Chen A."/>
            <person name="Palaniappan K."/>
            <person name="Land M."/>
            <person name="Rohde M."/>
            <person name="Tindall B.J."/>
            <person name="Detter J.C."/>
            <person name="Goker M."/>
            <person name="Bristow J."/>
            <person name="Eisen J.A."/>
            <person name="Markowitz V."/>
            <person name="Hugenholtz P."/>
            <person name="Kyrpides N.C."/>
            <person name="Klenk H.P."/>
            <person name="Woyke T."/>
        </authorList>
    </citation>
    <scope>NUCLEOTIDE SEQUENCE [LARGE SCALE GENOMIC DNA]</scope>
    <source>
        <strain evidence="3">DSM 15749 / LMG 21470 / R-8282</strain>
    </source>
</reference>
<feature type="transmembrane region" description="Helical" evidence="1">
    <location>
        <begin position="87"/>
        <end position="105"/>
    </location>
</feature>
<dbReference type="EMBL" id="JH594605">
    <property type="protein sequence ID" value="EHQ04366.1"/>
    <property type="molecule type" value="Genomic_DNA"/>
</dbReference>
<name>H2BR47_GILLR</name>
<feature type="transmembrane region" description="Helical" evidence="1">
    <location>
        <begin position="319"/>
        <end position="340"/>
    </location>
</feature>
<feature type="transmembrane region" description="Helical" evidence="1">
    <location>
        <begin position="21"/>
        <end position="41"/>
    </location>
</feature>
<keyword evidence="1" id="KW-1133">Transmembrane helix</keyword>
<dbReference type="SUPFAM" id="SSF81442">
    <property type="entry name" value="Cytochrome c oxidase subunit I-like"/>
    <property type="match status" value="1"/>
</dbReference>
<gene>
    <name evidence="2" type="ORF">Gilli_0214</name>
</gene>
<feature type="transmembrane region" description="Helical" evidence="1">
    <location>
        <begin position="61"/>
        <end position="80"/>
    </location>
</feature>
<keyword evidence="1" id="KW-0812">Transmembrane</keyword>
<sequence>MISKKGYRAYNLYFSLMQKSWILTALINFLIAALLGLLLRYQFVNTLDINFRYVTHAHSHVAMLGWIYLMLYAFLTYYFVPEKKLIYTRLFWITQFAVIGMMLSFPFQGYAAISISFSTLHIFCSYYFVKLLWKDLRTKELSERLLLKASLLFMLLSTIGVWCLGPAVATLGSQSAFYNIAIQFFLHFQFNGWFLFAVLAVLFKFFHLSGVKTNPKDFKLFFKLLVIATILTVALPISWYISHSVFLWINASGILLQLIAAIIFIKLMKSQWTFFWSKMSGLAKLMIGFAFICLILKTGMQSTSLLPEIAALSAQIRNFVIGFIHLLMLGVISGFLLAYLFESPLVNLKCTWLKYGTGSFLLGFITTEILLFIQGGMFYFGSGMISNYYLALFVFSGFLVLGILFIALSVLRTNHPGSKTIVEEPD</sequence>
<feature type="transmembrane region" description="Helical" evidence="1">
    <location>
        <begin position="188"/>
        <end position="208"/>
    </location>
</feature>
<feature type="transmembrane region" description="Helical" evidence="1">
    <location>
        <begin position="247"/>
        <end position="267"/>
    </location>
</feature>
<dbReference type="eggNOG" id="COG2010">
    <property type="taxonomic scope" value="Bacteria"/>
</dbReference>
<protein>
    <submittedName>
        <fullName evidence="2">Uncharacterized protein</fullName>
    </submittedName>
</protein>
<organism evidence="2 3">
    <name type="scientific">Gillisia limnaea (strain DSM 15749 / LMG 21470 / R-8282)</name>
    <dbReference type="NCBI Taxonomy" id="865937"/>
    <lineage>
        <taxon>Bacteria</taxon>
        <taxon>Pseudomonadati</taxon>
        <taxon>Bacteroidota</taxon>
        <taxon>Flavobacteriia</taxon>
        <taxon>Flavobacteriales</taxon>
        <taxon>Flavobacteriaceae</taxon>
        <taxon>Gillisia</taxon>
    </lineage>
</organism>
<accession>H2BR47</accession>
<dbReference type="AlphaFoldDB" id="H2BR47"/>
<dbReference type="STRING" id="865937.Gilli_0214"/>
<keyword evidence="3" id="KW-1185">Reference proteome</keyword>
<evidence type="ECO:0000256" key="1">
    <source>
        <dbReference type="SAM" id="Phobius"/>
    </source>
</evidence>
<feature type="transmembrane region" description="Helical" evidence="1">
    <location>
        <begin position="111"/>
        <end position="133"/>
    </location>
</feature>
<evidence type="ECO:0000313" key="2">
    <source>
        <dbReference type="EMBL" id="EHQ04366.1"/>
    </source>
</evidence>
<dbReference type="Proteomes" id="UP000003844">
    <property type="component" value="Unassembled WGS sequence"/>
</dbReference>
<evidence type="ECO:0000313" key="3">
    <source>
        <dbReference type="Proteomes" id="UP000003844"/>
    </source>
</evidence>
<feature type="transmembrane region" description="Helical" evidence="1">
    <location>
        <begin position="145"/>
        <end position="168"/>
    </location>
</feature>
<feature type="transmembrane region" description="Helical" evidence="1">
    <location>
        <begin position="279"/>
        <end position="299"/>
    </location>
</feature>
<feature type="transmembrane region" description="Helical" evidence="1">
    <location>
        <begin position="220"/>
        <end position="241"/>
    </location>
</feature>
<keyword evidence="1" id="KW-0472">Membrane</keyword>
<feature type="transmembrane region" description="Helical" evidence="1">
    <location>
        <begin position="388"/>
        <end position="411"/>
    </location>
</feature>
<proteinExistence type="predicted"/>
<dbReference type="HOGENOM" id="CLU_682891_0_0_10"/>
<dbReference type="RefSeq" id="WP_006987258.1">
    <property type="nucleotide sequence ID" value="NZ_JH594605.1"/>
</dbReference>
<dbReference type="InterPro" id="IPR036927">
    <property type="entry name" value="Cyt_c_oxase-like_su1_sf"/>
</dbReference>
<feature type="transmembrane region" description="Helical" evidence="1">
    <location>
        <begin position="360"/>
        <end position="382"/>
    </location>
</feature>